<proteinExistence type="predicted"/>
<dbReference type="Gene3D" id="3.30.565.10">
    <property type="entry name" value="Histidine kinase-like ATPase, C-terminal domain"/>
    <property type="match status" value="1"/>
</dbReference>
<keyword evidence="2" id="KW-0808">Transferase</keyword>
<dbReference type="STRING" id="1402135.SAMN05444149_101725"/>
<dbReference type="EMBL" id="CP022415">
    <property type="protein sequence ID" value="ASM72310.1"/>
    <property type="molecule type" value="Genomic_DNA"/>
</dbReference>
<dbReference type="Gene3D" id="1.10.287.130">
    <property type="match status" value="1"/>
</dbReference>
<dbReference type="InterPro" id="IPR036890">
    <property type="entry name" value="HATPase_C_sf"/>
</dbReference>
<dbReference type="OrthoDB" id="9803702at2"/>
<keyword evidence="3" id="KW-1185">Reference proteome</keyword>
<gene>
    <name evidence="2" type="ORF">SULPSESMR1_01495</name>
</gene>
<sequence>MGTSDVNLAALIGSRICHDLISPVGAINNGLELLEMTGSRDGPEMQLISQSVGSATARIRFFRIAYGMAGNQQMGRAEIVGVLRDVMDGGRLDVAWGPMDGHPRGAVRMAFLAIQCLETAMPYGGRIEITCERQRWTVHGRGEKLNVDDALWKTLDGTAVTAEIEPAHVQFALLPAVVADAGRKLTVTGQSGDLTISF</sequence>
<feature type="domain" description="Histidine phosphotransferase ChpT C-terminal" evidence="1">
    <location>
        <begin position="77"/>
        <end position="187"/>
    </location>
</feature>
<accession>A0A221K0B0</accession>
<evidence type="ECO:0000313" key="2">
    <source>
        <dbReference type="EMBL" id="ASM72310.1"/>
    </source>
</evidence>
<name>A0A221K0B0_9RHOB</name>
<dbReference type="GO" id="GO:0016740">
    <property type="term" value="F:transferase activity"/>
    <property type="evidence" value="ECO:0007669"/>
    <property type="project" value="UniProtKB-KW"/>
</dbReference>
<protein>
    <submittedName>
        <fullName evidence="2">Histidine phosphotransferase</fullName>
    </submittedName>
</protein>
<dbReference type="InterPro" id="IPR018762">
    <property type="entry name" value="ChpT_C"/>
</dbReference>
<dbReference type="AlphaFoldDB" id="A0A221K0B0"/>
<evidence type="ECO:0000313" key="3">
    <source>
        <dbReference type="Proteomes" id="UP000199754"/>
    </source>
</evidence>
<dbReference type="RefSeq" id="WP_089420240.1">
    <property type="nucleotide sequence ID" value="NZ_CP022415.1"/>
</dbReference>
<reference evidence="2 3" key="1">
    <citation type="submission" date="2017-07" db="EMBL/GenBank/DDBJ databases">
        <title>Genome Sequence of Sulfitobacter pseudonitzschiae Strain SMR1 Isolated from a culture of the Diatom Skeletonema marinoi.</title>
        <authorList>
            <person name="Topel M."/>
            <person name="Pinder M.I.M."/>
            <person name="Johansson O.N."/>
            <person name="Kourtchenko O."/>
            <person name="Godhe A."/>
            <person name="Clarke A.K."/>
        </authorList>
    </citation>
    <scope>NUCLEOTIDE SEQUENCE [LARGE SCALE GENOMIC DNA]</scope>
    <source>
        <strain evidence="2 3">SMR1</strain>
    </source>
</reference>
<organism evidence="2 3">
    <name type="scientific">Pseudosulfitobacter pseudonitzschiae</name>
    <dbReference type="NCBI Taxonomy" id="1402135"/>
    <lineage>
        <taxon>Bacteria</taxon>
        <taxon>Pseudomonadati</taxon>
        <taxon>Pseudomonadota</taxon>
        <taxon>Alphaproteobacteria</taxon>
        <taxon>Rhodobacterales</taxon>
        <taxon>Roseobacteraceae</taxon>
        <taxon>Pseudosulfitobacter</taxon>
    </lineage>
</organism>
<dbReference type="Pfam" id="PF10090">
    <property type="entry name" value="HPTransfase"/>
    <property type="match status" value="1"/>
</dbReference>
<dbReference type="Proteomes" id="UP000199754">
    <property type="component" value="Chromosome"/>
</dbReference>
<evidence type="ECO:0000259" key="1">
    <source>
        <dbReference type="Pfam" id="PF10090"/>
    </source>
</evidence>
<dbReference type="KEGG" id="spse:SULPSESMR1_01495"/>